<evidence type="ECO:0000256" key="1">
    <source>
        <dbReference type="SAM" id="MobiDB-lite"/>
    </source>
</evidence>
<dbReference type="Proteomes" id="UP000245683">
    <property type="component" value="Unassembled WGS sequence"/>
</dbReference>
<keyword evidence="3" id="KW-0223">Dioxygenase</keyword>
<protein>
    <submittedName>
        <fullName evidence="3">Intradiol ring-cleavage dioxygenase</fullName>
    </submittedName>
</protein>
<dbReference type="PANTHER" id="PTHR34315">
    <property type="match status" value="1"/>
</dbReference>
<dbReference type="Pfam" id="PF00775">
    <property type="entry name" value="Dioxygenase_C"/>
    <property type="match status" value="1"/>
</dbReference>
<dbReference type="GO" id="GO:0016702">
    <property type="term" value="F:oxidoreductase activity, acting on single donors with incorporation of molecular oxygen, incorporation of two atoms of oxygen"/>
    <property type="evidence" value="ECO:0007669"/>
    <property type="project" value="InterPro"/>
</dbReference>
<keyword evidence="3" id="KW-0560">Oxidoreductase</keyword>
<evidence type="ECO:0000313" key="3">
    <source>
        <dbReference type="EMBL" id="PWU46161.1"/>
    </source>
</evidence>
<dbReference type="GO" id="GO:0008199">
    <property type="term" value="F:ferric iron binding"/>
    <property type="evidence" value="ECO:0007669"/>
    <property type="project" value="InterPro"/>
</dbReference>
<evidence type="ECO:0000313" key="4">
    <source>
        <dbReference type="Proteomes" id="UP000245683"/>
    </source>
</evidence>
<dbReference type="PANTHER" id="PTHR34315:SF1">
    <property type="entry name" value="INTRADIOL RING-CLEAVAGE DIOXYGENASES DOMAIN-CONTAINING PROTEIN-RELATED"/>
    <property type="match status" value="1"/>
</dbReference>
<keyword evidence="4" id="KW-1185">Reference proteome</keyword>
<dbReference type="InterPro" id="IPR015889">
    <property type="entry name" value="Intradiol_dOase_core"/>
</dbReference>
<dbReference type="InterPro" id="IPR000627">
    <property type="entry name" value="Intradiol_dOase_C"/>
</dbReference>
<dbReference type="AlphaFoldDB" id="A0A317JZP7"/>
<sequence length="260" mass="28270">MTAPLGRSIGYAVTGGEPRAPQRTADHTGTVEEDLVELLASTGVTCRLLVEQTRGPYHRAVHPERREITEDRDGLPLRLGLRLLATDATTPLAGVLVEVWQADHVGRYSGFQPFEARPGQVVTSESVPHDVIAAGETYLRGSQRTDERGMCAFNTIYPGWYASRTVHIHLIAHLGDRSVTTQLYFPDTVTDEVFSRPPYRGRPQRDTTNATDSIFADGGEQMILDLQGDPTTGYTGVLCVVLDRQARPASAAGPSAESDG</sequence>
<proteinExistence type="predicted"/>
<dbReference type="SUPFAM" id="SSF49482">
    <property type="entry name" value="Aromatic compound dioxygenase"/>
    <property type="match status" value="1"/>
</dbReference>
<accession>A0A317JZP7</accession>
<comment type="caution">
    <text evidence="3">The sequence shown here is derived from an EMBL/GenBank/DDBJ whole genome shotgun (WGS) entry which is preliminary data.</text>
</comment>
<name>A0A317JZP7_9ACTN</name>
<feature type="region of interest" description="Disordered" evidence="1">
    <location>
        <begin position="1"/>
        <end position="28"/>
    </location>
</feature>
<dbReference type="Gene3D" id="2.60.130.10">
    <property type="entry name" value="Aromatic compound dioxygenase"/>
    <property type="match status" value="1"/>
</dbReference>
<organism evidence="3 4">
    <name type="scientific">Micromonospora globispora</name>
    <dbReference type="NCBI Taxonomy" id="1450148"/>
    <lineage>
        <taxon>Bacteria</taxon>
        <taxon>Bacillati</taxon>
        <taxon>Actinomycetota</taxon>
        <taxon>Actinomycetes</taxon>
        <taxon>Micromonosporales</taxon>
        <taxon>Micromonosporaceae</taxon>
        <taxon>Micromonospora</taxon>
    </lineage>
</organism>
<dbReference type="OrthoDB" id="9800887at2"/>
<dbReference type="EMBL" id="QGSV01000227">
    <property type="protein sequence ID" value="PWU46161.1"/>
    <property type="molecule type" value="Genomic_DNA"/>
</dbReference>
<reference evidence="4" key="1">
    <citation type="submission" date="2018-05" db="EMBL/GenBank/DDBJ databases">
        <title>Micromonospora globispora sp. nov. and Micromonospora rugosa sp. nov., isolated from marine sediment.</title>
        <authorList>
            <person name="Carro L."/>
            <person name="Aysel V."/>
            <person name="Cetin D."/>
            <person name="Igual J.M."/>
            <person name="Klenk H.-P."/>
            <person name="Trujillo M.E."/>
            <person name="Sahin N."/>
        </authorList>
    </citation>
    <scope>NUCLEOTIDE SEQUENCE [LARGE SCALE GENOMIC DNA]</scope>
    <source>
        <strain evidence="4">S2904</strain>
    </source>
</reference>
<evidence type="ECO:0000259" key="2">
    <source>
        <dbReference type="Pfam" id="PF00775"/>
    </source>
</evidence>
<gene>
    <name evidence="3" type="ORF">DLJ46_18790</name>
</gene>
<feature type="domain" description="Intradiol ring-cleavage dioxygenases" evidence="2">
    <location>
        <begin position="74"/>
        <end position="187"/>
    </location>
</feature>